<name>A0A820SHM9_9BILA</name>
<evidence type="ECO:0000313" key="3">
    <source>
        <dbReference type="Proteomes" id="UP000663881"/>
    </source>
</evidence>
<keyword evidence="1" id="KW-0175">Coiled coil</keyword>
<feature type="non-terminal residue" evidence="2">
    <location>
        <position position="1"/>
    </location>
</feature>
<gene>
    <name evidence="2" type="ORF">OKA104_LOCUS54441</name>
</gene>
<evidence type="ECO:0000256" key="1">
    <source>
        <dbReference type="SAM" id="Coils"/>
    </source>
</evidence>
<proteinExistence type="predicted"/>
<reference evidence="2" key="1">
    <citation type="submission" date="2021-02" db="EMBL/GenBank/DDBJ databases">
        <authorList>
            <person name="Nowell W R."/>
        </authorList>
    </citation>
    <scope>NUCLEOTIDE SEQUENCE</scope>
</reference>
<comment type="caution">
    <text evidence="2">The sequence shown here is derived from an EMBL/GenBank/DDBJ whole genome shotgun (WGS) entry which is preliminary data.</text>
</comment>
<accession>A0A820SHM9</accession>
<dbReference type="AlphaFoldDB" id="A0A820SHM9"/>
<sequence>MNIDNFLAQRRIQAQELDRLLEDFTQTHDNLLDRINAINNNFRSANLAGYSIRDIEDLMVVIK</sequence>
<feature type="coiled-coil region" evidence="1">
    <location>
        <begin position="14"/>
        <end position="41"/>
    </location>
</feature>
<evidence type="ECO:0000313" key="2">
    <source>
        <dbReference type="EMBL" id="CAF4456379.1"/>
    </source>
</evidence>
<dbReference type="EMBL" id="CAJOAY010036285">
    <property type="protein sequence ID" value="CAF4456379.1"/>
    <property type="molecule type" value="Genomic_DNA"/>
</dbReference>
<protein>
    <submittedName>
        <fullName evidence="2">Uncharacterized protein</fullName>
    </submittedName>
</protein>
<dbReference type="Proteomes" id="UP000663881">
    <property type="component" value="Unassembled WGS sequence"/>
</dbReference>
<organism evidence="2 3">
    <name type="scientific">Adineta steineri</name>
    <dbReference type="NCBI Taxonomy" id="433720"/>
    <lineage>
        <taxon>Eukaryota</taxon>
        <taxon>Metazoa</taxon>
        <taxon>Spiralia</taxon>
        <taxon>Gnathifera</taxon>
        <taxon>Rotifera</taxon>
        <taxon>Eurotatoria</taxon>
        <taxon>Bdelloidea</taxon>
        <taxon>Adinetida</taxon>
        <taxon>Adinetidae</taxon>
        <taxon>Adineta</taxon>
    </lineage>
</organism>